<dbReference type="GO" id="GO:0006364">
    <property type="term" value="P:rRNA processing"/>
    <property type="evidence" value="ECO:0007669"/>
    <property type="project" value="TreeGrafter"/>
</dbReference>
<comment type="similarity">
    <text evidence="1">Belongs to the bystin family.</text>
</comment>
<sequence>MEIHSNNNNGNIETTFLPTAEITVLNPSSNTLKNVPILLDTGAEVSFIDSKLAETLNLPRVQETKLRLQTFGSEEVKESASHKVELEAWDSNGDPLHFDLFTHNILTKSLTTPTISTEDIDFIHQNSIPFKLPKNNKIITPLILIGCDQIWSLLKHNKAQIKLPSGLHLTPTRMGHVISGKTKIAKRMYPHNEESNKWDRYWTLESRVNTITVMEDEDSKNWDNYWTLDSAGTEEYSNSEKEIKAIVDKQVWKQFNETIQKREDGYYVRLPWKQLSSPLLDNRAIALHRLASTWRTLKKNKELLDMYNNVFLEQIHSKILEEVPKAAVTNYSKVHYISHQAVLTPQETTTKLRIPIYPSLLNPNPLDLVNEIYYGEPTAKSSLMFCSQAIMGKRSAIQKSKKGDLIRTPGPLEQQIEGGEIIHRTSREKRKRKRVQQLEEPTFTIQTFPRRNQNSESVAHIAYLACSNFKWKYIPSTLSEKIISEARKQLHEIDQEECPQEVNAKKSLRQVSLIADSDEDSEAEELLNNDYDDQIIDLDPAVEAELSRFMCNKYESDKTLYNIIEAKINAKMVDVDHALSSSDPNEFNVRELDPEVVEMYKEVGRVLSKYRSGKVPKAFKVIPKMVNWEQILYLTDPIGWSAAAIYQATRLFASNLNPRMCQRFYNLVLLPRLRDDIDEYKKLNFHLYQALCKAMYKPAAFFKGIILPLCEIAEMEYNGANSIFLRALIDKKFALPYKAIDAIVFHFLRHL</sequence>
<keyword evidence="4" id="KW-1185">Reference proteome</keyword>
<dbReference type="EMBL" id="KN716290">
    <property type="protein sequence ID" value="KJH47872.1"/>
    <property type="molecule type" value="Genomic_DNA"/>
</dbReference>
<accession>A0A0D8XVM7</accession>
<dbReference type="STRING" id="29172.A0A0D8XVM7"/>
<dbReference type="AlphaFoldDB" id="A0A0D8XVM7"/>
<evidence type="ECO:0000259" key="2">
    <source>
        <dbReference type="Pfam" id="PF05585"/>
    </source>
</evidence>
<proteinExistence type="inferred from homology"/>
<evidence type="ECO:0000313" key="4">
    <source>
        <dbReference type="Proteomes" id="UP000053766"/>
    </source>
</evidence>
<dbReference type="Gene3D" id="2.40.70.10">
    <property type="entry name" value="Acid Proteases"/>
    <property type="match status" value="1"/>
</dbReference>
<dbReference type="InterPro" id="IPR007955">
    <property type="entry name" value="Bystin"/>
</dbReference>
<dbReference type="PANTHER" id="PTHR12821:SF0">
    <property type="entry name" value="BYSTIN"/>
    <property type="match status" value="1"/>
</dbReference>
<dbReference type="OrthoDB" id="2192561at2759"/>
<dbReference type="GO" id="GO:0030688">
    <property type="term" value="C:preribosome, small subunit precursor"/>
    <property type="evidence" value="ECO:0007669"/>
    <property type="project" value="TreeGrafter"/>
</dbReference>
<dbReference type="InterPro" id="IPR021109">
    <property type="entry name" value="Peptidase_aspartic_dom_sf"/>
</dbReference>
<dbReference type="CDD" id="cd00303">
    <property type="entry name" value="retropepsin_like"/>
    <property type="match status" value="1"/>
</dbReference>
<gene>
    <name evidence="3" type="ORF">DICVIV_06067</name>
</gene>
<dbReference type="PANTHER" id="PTHR12821">
    <property type="entry name" value="BYSTIN"/>
    <property type="match status" value="1"/>
</dbReference>
<dbReference type="Pfam" id="PF05291">
    <property type="entry name" value="Bystin"/>
    <property type="match status" value="1"/>
</dbReference>
<reference evidence="4" key="2">
    <citation type="journal article" date="2016" name="Sci. Rep.">
        <title>Dictyocaulus viviparus genome, variome and transcriptome elucidate lungworm biology and support future intervention.</title>
        <authorList>
            <person name="McNulty S.N."/>
            <person name="Strube C."/>
            <person name="Rosa B.A."/>
            <person name="Martin J.C."/>
            <person name="Tyagi R."/>
            <person name="Choi Y.J."/>
            <person name="Wang Q."/>
            <person name="Hallsworth Pepin K."/>
            <person name="Zhang X."/>
            <person name="Ozersky P."/>
            <person name="Wilson R.K."/>
            <person name="Sternberg P.W."/>
            <person name="Gasser R.B."/>
            <person name="Mitreva M."/>
        </authorList>
    </citation>
    <scope>NUCLEOTIDE SEQUENCE [LARGE SCALE GENOMIC DNA]</scope>
    <source>
        <strain evidence="4">HannoverDv2000</strain>
    </source>
</reference>
<organism evidence="3 4">
    <name type="scientific">Dictyocaulus viviparus</name>
    <name type="common">Bovine lungworm</name>
    <dbReference type="NCBI Taxonomy" id="29172"/>
    <lineage>
        <taxon>Eukaryota</taxon>
        <taxon>Metazoa</taxon>
        <taxon>Ecdysozoa</taxon>
        <taxon>Nematoda</taxon>
        <taxon>Chromadorea</taxon>
        <taxon>Rhabditida</taxon>
        <taxon>Rhabditina</taxon>
        <taxon>Rhabditomorpha</taxon>
        <taxon>Strongyloidea</taxon>
        <taxon>Metastrongylidae</taxon>
        <taxon>Dictyocaulus</taxon>
    </lineage>
</organism>
<dbReference type="GO" id="GO:0005737">
    <property type="term" value="C:cytoplasm"/>
    <property type="evidence" value="ECO:0007669"/>
    <property type="project" value="TreeGrafter"/>
</dbReference>
<dbReference type="SUPFAM" id="SSF50630">
    <property type="entry name" value="Acid proteases"/>
    <property type="match status" value="1"/>
</dbReference>
<reference evidence="3 4" key="1">
    <citation type="submission" date="2013-11" db="EMBL/GenBank/DDBJ databases">
        <title>Draft genome of the bovine lungworm Dictyocaulus viviparus.</title>
        <authorList>
            <person name="Mitreva M."/>
        </authorList>
    </citation>
    <scope>NUCLEOTIDE SEQUENCE [LARGE SCALE GENOMIC DNA]</scope>
    <source>
        <strain evidence="3 4">HannoverDv2000</strain>
    </source>
</reference>
<evidence type="ECO:0000256" key="1">
    <source>
        <dbReference type="ARBA" id="ARBA00007114"/>
    </source>
</evidence>
<evidence type="ECO:0000313" key="3">
    <source>
        <dbReference type="EMBL" id="KJH47872.1"/>
    </source>
</evidence>
<protein>
    <submittedName>
        <fullName evidence="3">Bystin</fullName>
    </submittedName>
</protein>
<dbReference type="GO" id="GO:0030515">
    <property type="term" value="F:snoRNA binding"/>
    <property type="evidence" value="ECO:0007669"/>
    <property type="project" value="TreeGrafter"/>
</dbReference>
<name>A0A0D8XVM7_DICVI</name>
<dbReference type="Pfam" id="PF05585">
    <property type="entry name" value="DUF1758"/>
    <property type="match status" value="1"/>
</dbReference>
<dbReference type="Proteomes" id="UP000053766">
    <property type="component" value="Unassembled WGS sequence"/>
</dbReference>
<dbReference type="InterPro" id="IPR008737">
    <property type="entry name" value="DUF1758"/>
</dbReference>
<feature type="domain" description="DUF1758" evidence="2">
    <location>
        <begin position="30"/>
        <end position="185"/>
    </location>
</feature>
<dbReference type="GO" id="GO:0005730">
    <property type="term" value="C:nucleolus"/>
    <property type="evidence" value="ECO:0007669"/>
    <property type="project" value="TreeGrafter"/>
</dbReference>